<accession>A0A4R6RH29</accession>
<dbReference type="OrthoDB" id="176845at2"/>
<dbReference type="InterPro" id="IPR002110">
    <property type="entry name" value="Ankyrin_rpt"/>
</dbReference>
<dbReference type="InterPro" id="IPR022448">
    <property type="entry name" value="Quinoprotein_dehydrogenase"/>
</dbReference>
<dbReference type="EMBL" id="SNXY01000007">
    <property type="protein sequence ID" value="TDP84946.1"/>
    <property type="molecule type" value="Genomic_DNA"/>
</dbReference>
<evidence type="ECO:0000256" key="3">
    <source>
        <dbReference type="PROSITE-ProRule" id="PRU00023"/>
    </source>
</evidence>
<gene>
    <name evidence="6" type="ORF">EDD54_1790</name>
</gene>
<protein>
    <submittedName>
        <fullName evidence="6">Amino acid ABC transporter substrate-binding protein (PAAT family)</fullName>
    </submittedName>
</protein>
<dbReference type="PROSITE" id="PS50088">
    <property type="entry name" value="ANK_REPEAT"/>
    <property type="match status" value="3"/>
</dbReference>
<feature type="domain" description="Solute-binding protein family 3/N-terminal" evidence="5">
    <location>
        <begin position="57"/>
        <end position="288"/>
    </location>
</feature>
<feature type="repeat" description="ANK" evidence="3">
    <location>
        <begin position="535"/>
        <end position="567"/>
    </location>
</feature>
<evidence type="ECO:0000259" key="5">
    <source>
        <dbReference type="SMART" id="SM00062"/>
    </source>
</evidence>
<evidence type="ECO:0000256" key="2">
    <source>
        <dbReference type="ARBA" id="ARBA00023043"/>
    </source>
</evidence>
<dbReference type="AlphaFoldDB" id="A0A4R6RH29"/>
<dbReference type="RefSeq" id="WP_126540837.1">
    <property type="nucleotide sequence ID" value="NZ_BSPM01000004.1"/>
</dbReference>
<dbReference type="InterPro" id="IPR036770">
    <property type="entry name" value="Ankyrin_rpt-contain_sf"/>
</dbReference>
<dbReference type="SMART" id="SM00062">
    <property type="entry name" value="PBPb"/>
    <property type="match status" value="1"/>
</dbReference>
<keyword evidence="2 3" id="KW-0040">ANK repeat</keyword>
<dbReference type="SUPFAM" id="SSF48403">
    <property type="entry name" value="Ankyrin repeat"/>
    <property type="match status" value="1"/>
</dbReference>
<dbReference type="Gene3D" id="3.40.190.10">
    <property type="entry name" value="Periplasmic binding protein-like II"/>
    <property type="match status" value="2"/>
</dbReference>
<dbReference type="NCBIfam" id="TIGR03871">
    <property type="entry name" value="ABC_peri_MoxJ_2"/>
    <property type="match status" value="1"/>
</dbReference>
<sequence length="595" mass="64238">MRIGSILTVLLAVQAAVLGAAAAEEAPAFNKQIPYQQMTPAERTAARKAARDQRYDTLKFCADPGNLPLSDVHGAGFQNRIAEVVAKRLGAKVSTFWRPFLERGLTRETFDNNECDILIEVPYGYERILTTVPIYRSTYVLATRTDRNFTFSGFDDPRLEDIRIGVFQHSAFREALARHGRKEKLDVHVISQDADLEPEKQPWRQVQKVVDGTLDAAGVWGPFAGWLKKQGAPLTLQPVNLMEDQVVLEFDLAFGVRTNDPILKYALDFALEDSRDEIRAILDDFGVPLVRCSACVVDGDLPSHGTYFDRIVDEGQKRFTEVAPEETRRIDAAKASPDQIVTVAKVDAEIAAGAKAQDLLEGAVLASDEARIEALIARGADVNRRSKLGAPAVITAAQSRDTELVAFLLDHGADVEATDLSGWTLLQHAILRNHQPTVKLLAERGADLGRQTPNGVSPLGLALSEGKYFAAETLIAAGAPVDERFGTEALTPMMVAATQYEANNRDAQIAQGPSIVALAEQLVAKGADLDARTRHGVTAAMIAAGFDNAAMIGLLAKAGADLAATDNAGRSALDVAREADAAAAVQALTLFQKKP</sequence>
<evidence type="ECO:0000256" key="1">
    <source>
        <dbReference type="ARBA" id="ARBA00022737"/>
    </source>
</evidence>
<dbReference type="Pfam" id="PF12796">
    <property type="entry name" value="Ank_2"/>
    <property type="match status" value="1"/>
</dbReference>
<feature type="chain" id="PRO_5020971277" evidence="4">
    <location>
        <begin position="23"/>
        <end position="595"/>
    </location>
</feature>
<organism evidence="6 7">
    <name type="scientific">Oharaeibacter diazotrophicus</name>
    <dbReference type="NCBI Taxonomy" id="1920512"/>
    <lineage>
        <taxon>Bacteria</taxon>
        <taxon>Pseudomonadati</taxon>
        <taxon>Pseudomonadota</taxon>
        <taxon>Alphaproteobacteria</taxon>
        <taxon>Hyphomicrobiales</taxon>
        <taxon>Pleomorphomonadaceae</taxon>
        <taxon>Oharaeibacter</taxon>
    </lineage>
</organism>
<dbReference type="Proteomes" id="UP000294547">
    <property type="component" value="Unassembled WGS sequence"/>
</dbReference>
<feature type="repeat" description="ANK" evidence="3">
    <location>
        <begin position="388"/>
        <end position="420"/>
    </location>
</feature>
<dbReference type="PROSITE" id="PS50297">
    <property type="entry name" value="ANK_REP_REGION"/>
    <property type="match status" value="2"/>
</dbReference>
<proteinExistence type="predicted"/>
<dbReference type="PANTHER" id="PTHR24198">
    <property type="entry name" value="ANKYRIN REPEAT AND PROTEIN KINASE DOMAIN-CONTAINING PROTEIN"/>
    <property type="match status" value="1"/>
</dbReference>
<dbReference type="InterPro" id="IPR001638">
    <property type="entry name" value="Solute-binding_3/MltF_N"/>
</dbReference>
<keyword evidence="4" id="KW-0732">Signal</keyword>
<dbReference type="Gene3D" id="1.25.40.20">
    <property type="entry name" value="Ankyrin repeat-containing domain"/>
    <property type="match status" value="2"/>
</dbReference>
<comment type="caution">
    <text evidence="6">The sequence shown here is derived from an EMBL/GenBank/DDBJ whole genome shotgun (WGS) entry which is preliminary data.</text>
</comment>
<dbReference type="SMART" id="SM00248">
    <property type="entry name" value="ANK"/>
    <property type="match status" value="5"/>
</dbReference>
<evidence type="ECO:0000256" key="4">
    <source>
        <dbReference type="SAM" id="SignalP"/>
    </source>
</evidence>
<keyword evidence="1" id="KW-0677">Repeat</keyword>
<evidence type="ECO:0000313" key="6">
    <source>
        <dbReference type="EMBL" id="TDP84946.1"/>
    </source>
</evidence>
<dbReference type="SUPFAM" id="SSF53850">
    <property type="entry name" value="Periplasmic binding protein-like II"/>
    <property type="match status" value="1"/>
</dbReference>
<feature type="repeat" description="ANK" evidence="3">
    <location>
        <begin position="421"/>
        <end position="453"/>
    </location>
</feature>
<evidence type="ECO:0000313" key="7">
    <source>
        <dbReference type="Proteomes" id="UP000294547"/>
    </source>
</evidence>
<reference evidence="6 7" key="1">
    <citation type="submission" date="2019-03" db="EMBL/GenBank/DDBJ databases">
        <title>Genomic Encyclopedia of Type Strains, Phase IV (KMG-IV): sequencing the most valuable type-strain genomes for metagenomic binning, comparative biology and taxonomic classification.</title>
        <authorList>
            <person name="Goeker M."/>
        </authorList>
    </citation>
    <scope>NUCLEOTIDE SEQUENCE [LARGE SCALE GENOMIC DNA]</scope>
    <source>
        <strain evidence="6 7">DSM 102969</strain>
    </source>
</reference>
<feature type="signal peptide" evidence="4">
    <location>
        <begin position="1"/>
        <end position="22"/>
    </location>
</feature>
<keyword evidence="7" id="KW-1185">Reference proteome</keyword>
<dbReference type="PANTHER" id="PTHR24198:SF165">
    <property type="entry name" value="ANKYRIN REPEAT-CONTAINING PROTEIN-RELATED"/>
    <property type="match status" value="1"/>
</dbReference>
<name>A0A4R6RH29_9HYPH</name>